<organism evidence="2 3">
    <name type="scientific">Merluccius polli</name>
    <name type="common">Benguela hake</name>
    <name type="synonym">Merluccius cadenati</name>
    <dbReference type="NCBI Taxonomy" id="89951"/>
    <lineage>
        <taxon>Eukaryota</taxon>
        <taxon>Metazoa</taxon>
        <taxon>Chordata</taxon>
        <taxon>Craniata</taxon>
        <taxon>Vertebrata</taxon>
        <taxon>Euteleostomi</taxon>
        <taxon>Actinopterygii</taxon>
        <taxon>Neopterygii</taxon>
        <taxon>Teleostei</taxon>
        <taxon>Neoteleostei</taxon>
        <taxon>Acanthomorphata</taxon>
        <taxon>Zeiogadaria</taxon>
        <taxon>Gadariae</taxon>
        <taxon>Gadiformes</taxon>
        <taxon>Gadoidei</taxon>
        <taxon>Merlucciidae</taxon>
        <taxon>Merluccius</taxon>
    </lineage>
</organism>
<evidence type="ECO:0000259" key="1">
    <source>
        <dbReference type="PROSITE" id="PS50994"/>
    </source>
</evidence>
<feature type="domain" description="Integrase catalytic" evidence="1">
    <location>
        <begin position="1108"/>
        <end position="1304"/>
    </location>
</feature>
<dbReference type="InterPro" id="IPR008042">
    <property type="entry name" value="Retrotrans_Pao"/>
</dbReference>
<dbReference type="SUPFAM" id="SSF53098">
    <property type="entry name" value="Ribonuclease H-like"/>
    <property type="match status" value="1"/>
</dbReference>
<dbReference type="Gene3D" id="3.30.420.10">
    <property type="entry name" value="Ribonuclease H-like superfamily/Ribonuclease H"/>
    <property type="match status" value="1"/>
</dbReference>
<dbReference type="InterPro" id="IPR012337">
    <property type="entry name" value="RNaseH-like_sf"/>
</dbReference>
<dbReference type="GO" id="GO:0015074">
    <property type="term" value="P:DNA integration"/>
    <property type="evidence" value="ECO:0007669"/>
    <property type="project" value="InterPro"/>
</dbReference>
<comment type="caution">
    <text evidence="2">The sequence shown here is derived from an EMBL/GenBank/DDBJ whole genome shotgun (WGS) entry which is preliminary data.</text>
</comment>
<dbReference type="Pfam" id="PF05380">
    <property type="entry name" value="Peptidase_A17"/>
    <property type="match status" value="1"/>
</dbReference>
<sequence length="1424" mass="162344">MNEKKKALSWPMIKSEDSRTLQDFALFMRSCCNAMENLEYMEELNTISNMRKISSKLPYKLRERWRVKACELQQRYTRVRMTNLVSFIEKPLFQTQLLESYISKTKYIAPVKPPAKGSFVTDVDVKRSQQTARPPDKTCLFCTGQHELMACSQFGLKPHKDKVTFIKQNGVCFGCLEKAGHISKNCTKRLTCSICNKQHPSALHIKVKEQASHASQQTSEQTLVSTIKVSRDAGEHAGASDAQSFAKCTMSIVPVQVKCSKGSKIINTYAFLDPGSSATFCTEKLMTKLNITGQKTNILLRTINQETSTSTYLVNGLEVSALNENNFIAFPEVYTQKSMPVDVKNIPRKEKLSKWPYLSEVQIPILKAEVELLIGNNAPKAIEPWQVINSHGDGPYAVKTLLGWVINGPLETNAITDSRGYHDVTINRISVAKLEDLIVQQYNHDFNEIVDDKEMSVEDKRFVTIAEQSIKLQDGHYSIDLPFRNNSPVMPNNYQVAEQRLIGLKNKFKRSEQFRTEYTEFLEDVISKGYAEVVPQAEVQRSDGKVWYIPHHGVFHPKKGTIRVVFDCGATFHGTSLNAELLQGPDLTSTLMGVLTRFRQHPVALMADIKSMFHQVRVSRSDVDFLRFLWWPKGDVSLPPVEHRMTVHLFGAVSSPSCANFALRQTAKDNRSSFSPEVMSTIETNFYVDDCLCVETEEQAIDLMEDLTSVCHKGGFHLTKWVSNSRSVLAHIPKDDRATEMKELDFDRDKLPTERALGLLWCVESDMFKFNISVTDKAHTRRNILSMVSSIYDPLGFLSPLTLLAKLLLQDLCRHKYSWDYEIPQAAAERWRRWVAGLEELTDFSVPRCVKSTGIGASAQAELHHFSDASEHAYDDLEVKKSTAVYSAIIKTYDNPTCQLLEYFSDWNKLKRAVVWYLKLKNLLAMKVKRKKQSQCDVLPQPQTRSQSRRLDGELKDFKKALGGRCISLDDLMRAEKAIVVFCQHQRYPEEMARLKDAAAGKGLSQKSTICKLDPVLKDGVLRVGGRLNRAAMPEEAKRPILLPKDLHISTLILRHIHEQLGHGGRNHVLSQLRKRYWITNANSATRKVISECIVCRRVRGKRGEQKMADLPKERLEADLPPFSNVGVDYFRPFETKRGRSLVKRYGVIFTCMSSRDVHLEMAHTLDTDSCINALRRFTSRRGQVTHIRSDNGTNLVGAKKELQNAISNWNKEKIQNAMLQKGIQWTFNPPAASHQGGVWERLIRMVRRILHSVVQEQTLDDGDLQTLFCEVEAILNSRPISTVSEDEYDVEALTPNHILLLKCHPSFPPGLFQQSDMYIRRRWKQVQYLANLFWNRWTKEYLPLLQERQKWTTVRRGFQVGDIVMVVDSTAPRGSWNLGRIEDVLPDSKGLVRTVKIKTKTGVYEWPVTKLCLLLKGAENMNL</sequence>
<dbReference type="InterPro" id="IPR040676">
    <property type="entry name" value="DUF5641"/>
</dbReference>
<evidence type="ECO:0000313" key="2">
    <source>
        <dbReference type="EMBL" id="KAK0133480.1"/>
    </source>
</evidence>
<dbReference type="InterPro" id="IPR036397">
    <property type="entry name" value="RNaseH_sf"/>
</dbReference>
<proteinExistence type="predicted"/>
<dbReference type="InterPro" id="IPR001584">
    <property type="entry name" value="Integrase_cat-core"/>
</dbReference>
<dbReference type="PANTHER" id="PTHR47331">
    <property type="entry name" value="PHD-TYPE DOMAIN-CONTAINING PROTEIN"/>
    <property type="match status" value="1"/>
</dbReference>
<gene>
    <name evidence="2" type="ORF">N1851_031004</name>
</gene>
<dbReference type="PANTHER" id="PTHR47331:SF3">
    <property type="match status" value="1"/>
</dbReference>
<dbReference type="SUPFAM" id="SSF56672">
    <property type="entry name" value="DNA/RNA polymerases"/>
    <property type="match status" value="1"/>
</dbReference>
<name>A0AA47M4G9_MERPO</name>
<dbReference type="Proteomes" id="UP001174136">
    <property type="component" value="Unassembled WGS sequence"/>
</dbReference>
<dbReference type="InterPro" id="IPR041588">
    <property type="entry name" value="Integrase_H2C2"/>
</dbReference>
<dbReference type="Pfam" id="PF18701">
    <property type="entry name" value="DUF5641"/>
    <property type="match status" value="1"/>
</dbReference>
<dbReference type="InterPro" id="IPR043502">
    <property type="entry name" value="DNA/RNA_pol_sf"/>
</dbReference>
<dbReference type="CDD" id="cd01644">
    <property type="entry name" value="RT_pepA17"/>
    <property type="match status" value="1"/>
</dbReference>
<evidence type="ECO:0000313" key="3">
    <source>
        <dbReference type="Proteomes" id="UP001174136"/>
    </source>
</evidence>
<dbReference type="PROSITE" id="PS50994">
    <property type="entry name" value="INTEGRASE"/>
    <property type="match status" value="1"/>
</dbReference>
<keyword evidence="3" id="KW-1185">Reference proteome</keyword>
<dbReference type="Pfam" id="PF17921">
    <property type="entry name" value="Integrase_H2C2"/>
    <property type="match status" value="1"/>
</dbReference>
<dbReference type="GO" id="GO:0003676">
    <property type="term" value="F:nucleic acid binding"/>
    <property type="evidence" value="ECO:0007669"/>
    <property type="project" value="InterPro"/>
</dbReference>
<reference evidence="2" key="1">
    <citation type="journal article" date="2023" name="Front. Mar. Sci.">
        <title>A new Merluccius polli reference genome to investigate the effects of global change in West African waters.</title>
        <authorList>
            <person name="Mateo J.L."/>
            <person name="Blanco-Fernandez C."/>
            <person name="Garcia-Vazquez E."/>
            <person name="Machado-Schiaffino G."/>
        </authorList>
    </citation>
    <scope>NUCLEOTIDE SEQUENCE</scope>
    <source>
        <strain evidence="2">C29</strain>
        <tissue evidence="2">Fin</tissue>
    </source>
</reference>
<dbReference type="Gene3D" id="1.10.340.70">
    <property type="match status" value="1"/>
</dbReference>
<accession>A0AA47M4G9</accession>
<protein>
    <recommendedName>
        <fullName evidence="1">Integrase catalytic domain-containing protein</fullName>
    </recommendedName>
</protein>
<dbReference type="EMBL" id="JAOPHQ010005985">
    <property type="protein sequence ID" value="KAK0133480.1"/>
    <property type="molecule type" value="Genomic_DNA"/>
</dbReference>